<reference evidence="1 2" key="1">
    <citation type="submission" date="2020-02" db="EMBL/GenBank/DDBJ databases">
        <authorList>
            <person name="Ma Q."/>
            <person name="Huang Y."/>
            <person name="Song X."/>
            <person name="Pei D."/>
        </authorList>
    </citation>
    <scope>NUCLEOTIDE SEQUENCE [LARGE SCALE GENOMIC DNA]</scope>
    <source>
        <strain evidence="1">Sxm20200214</strain>
        <tissue evidence="1">Leaf</tissue>
    </source>
</reference>
<dbReference type="EMBL" id="JAAMPC010000007">
    <property type="protein sequence ID" value="KAG2304437.1"/>
    <property type="molecule type" value="Genomic_DNA"/>
</dbReference>
<proteinExistence type="predicted"/>
<comment type="caution">
    <text evidence="1">The sequence shown here is derived from an EMBL/GenBank/DDBJ whole genome shotgun (WGS) entry which is preliminary data.</text>
</comment>
<keyword evidence="2" id="KW-1185">Reference proteome</keyword>
<evidence type="ECO:0000313" key="1">
    <source>
        <dbReference type="EMBL" id="KAG2304437.1"/>
    </source>
</evidence>
<dbReference type="AlphaFoldDB" id="A0A8X7SEC1"/>
<sequence length="185" mass="20509">MMVIGGGDCTSIISEYFNPGHLGARSDVFSPDLNLTQLETPLQGRITRRITNWFLLVPAGYGSYLHIRLPAVSGSSWFRVLSSDQTFCSPWFLLVQGPILKSDFLQSLVPAGLRSYPQIRLPAVPGYCWYWVLSSDQIPAVFGSAGSGPKVDVYNYRLLLILGLHYTSSLNNLRTQWGQPSPSKP</sequence>
<protein>
    <submittedName>
        <fullName evidence="1">Uncharacterized protein</fullName>
    </submittedName>
</protein>
<gene>
    <name evidence="1" type="ORF">Bca52824_033088</name>
</gene>
<accession>A0A8X7SEC1</accession>
<dbReference type="Proteomes" id="UP000886595">
    <property type="component" value="Unassembled WGS sequence"/>
</dbReference>
<organism evidence="1 2">
    <name type="scientific">Brassica carinata</name>
    <name type="common">Ethiopian mustard</name>
    <name type="synonym">Abyssinian cabbage</name>
    <dbReference type="NCBI Taxonomy" id="52824"/>
    <lineage>
        <taxon>Eukaryota</taxon>
        <taxon>Viridiplantae</taxon>
        <taxon>Streptophyta</taxon>
        <taxon>Embryophyta</taxon>
        <taxon>Tracheophyta</taxon>
        <taxon>Spermatophyta</taxon>
        <taxon>Magnoliopsida</taxon>
        <taxon>eudicotyledons</taxon>
        <taxon>Gunneridae</taxon>
        <taxon>Pentapetalae</taxon>
        <taxon>rosids</taxon>
        <taxon>malvids</taxon>
        <taxon>Brassicales</taxon>
        <taxon>Brassicaceae</taxon>
        <taxon>Brassiceae</taxon>
        <taxon>Brassica</taxon>
    </lineage>
</organism>
<evidence type="ECO:0000313" key="2">
    <source>
        <dbReference type="Proteomes" id="UP000886595"/>
    </source>
</evidence>
<name>A0A8X7SEC1_BRACI</name>